<dbReference type="STRING" id="4999.A0A1Y1UTD1"/>
<evidence type="ECO:0000256" key="1">
    <source>
        <dbReference type="ARBA" id="ARBA00022603"/>
    </source>
</evidence>
<dbReference type="InterPro" id="IPR001214">
    <property type="entry name" value="SET_dom"/>
</dbReference>
<comment type="catalytic activity">
    <reaction evidence="6">
        <text>L-lysyl-[histone] + S-adenosyl-L-methionine = N(6)-methyl-L-lysyl-[histone] + S-adenosyl-L-homocysteine + H(+)</text>
        <dbReference type="Rhea" id="RHEA:10024"/>
        <dbReference type="Rhea" id="RHEA-COMP:9845"/>
        <dbReference type="Rhea" id="RHEA-COMP:9846"/>
        <dbReference type="ChEBI" id="CHEBI:15378"/>
        <dbReference type="ChEBI" id="CHEBI:29969"/>
        <dbReference type="ChEBI" id="CHEBI:57856"/>
        <dbReference type="ChEBI" id="CHEBI:59789"/>
        <dbReference type="ChEBI" id="CHEBI:61929"/>
    </reaction>
    <physiologicalReaction direction="left-to-right" evidence="6">
        <dbReference type="Rhea" id="RHEA:10025"/>
    </physiologicalReaction>
</comment>
<dbReference type="SUPFAM" id="SSF82199">
    <property type="entry name" value="SET domain"/>
    <property type="match status" value="1"/>
</dbReference>
<dbReference type="Gene3D" id="6.10.140.2220">
    <property type="match status" value="1"/>
</dbReference>
<evidence type="ECO:0000313" key="9">
    <source>
        <dbReference type="EMBL" id="ORX41271.1"/>
    </source>
</evidence>
<dbReference type="PANTHER" id="PTHR46402:SF2">
    <property type="entry name" value="HISTONE-LYSINE N-TRIMETHYLTRANSFERASE SMYD5"/>
    <property type="match status" value="1"/>
</dbReference>
<accession>A0A1Y1UTD1</accession>
<keyword evidence="1" id="KW-0489">Methyltransferase</keyword>
<dbReference type="EMBL" id="NBSH01000001">
    <property type="protein sequence ID" value="ORX41271.1"/>
    <property type="molecule type" value="Genomic_DNA"/>
</dbReference>
<evidence type="ECO:0000259" key="8">
    <source>
        <dbReference type="PROSITE" id="PS50280"/>
    </source>
</evidence>
<dbReference type="Gene3D" id="1.10.220.160">
    <property type="match status" value="1"/>
</dbReference>
<evidence type="ECO:0000256" key="2">
    <source>
        <dbReference type="ARBA" id="ARBA00022679"/>
    </source>
</evidence>
<comment type="caution">
    <text evidence="9">The sequence shown here is derived from an EMBL/GenBank/DDBJ whole genome shotgun (WGS) entry which is preliminary data.</text>
</comment>
<proteinExistence type="predicted"/>
<evidence type="ECO:0000256" key="5">
    <source>
        <dbReference type="ARBA" id="ARBA00044528"/>
    </source>
</evidence>
<dbReference type="RefSeq" id="XP_021874950.1">
    <property type="nucleotide sequence ID" value="XM_022017792.1"/>
</dbReference>
<dbReference type="GeneID" id="33559601"/>
<protein>
    <recommendedName>
        <fullName evidence="5">Histone-lysine N-methyltransferase SET5</fullName>
    </recommendedName>
    <alternativeName>
        <fullName evidence="4">SET domain-containing protein 5</fullName>
    </alternativeName>
</protein>
<dbReference type="GO" id="GO:0045814">
    <property type="term" value="P:negative regulation of gene expression, epigenetic"/>
    <property type="evidence" value="ECO:0007669"/>
    <property type="project" value="TreeGrafter"/>
</dbReference>
<evidence type="ECO:0000256" key="4">
    <source>
        <dbReference type="ARBA" id="ARBA00042380"/>
    </source>
</evidence>
<evidence type="ECO:0000256" key="6">
    <source>
        <dbReference type="ARBA" id="ARBA00048619"/>
    </source>
</evidence>
<dbReference type="PANTHER" id="PTHR46402">
    <property type="entry name" value="SET AND MYND DOMAIN-CONTAINING PROTEIN 5"/>
    <property type="match status" value="1"/>
</dbReference>
<dbReference type="GO" id="GO:0032259">
    <property type="term" value="P:methylation"/>
    <property type="evidence" value="ECO:0007669"/>
    <property type="project" value="UniProtKB-KW"/>
</dbReference>
<dbReference type="InParanoid" id="A0A1Y1UTD1"/>
<evidence type="ECO:0000313" key="10">
    <source>
        <dbReference type="Proteomes" id="UP000193218"/>
    </source>
</evidence>
<feature type="domain" description="SET" evidence="8">
    <location>
        <begin position="91"/>
        <end position="406"/>
    </location>
</feature>
<keyword evidence="3" id="KW-0949">S-adenosyl-L-methionine</keyword>
<dbReference type="AlphaFoldDB" id="A0A1Y1UTD1"/>
<dbReference type="CDD" id="cd20071">
    <property type="entry name" value="SET_SMYD"/>
    <property type="match status" value="1"/>
</dbReference>
<dbReference type="PROSITE" id="PS50280">
    <property type="entry name" value="SET"/>
    <property type="match status" value="1"/>
</dbReference>
<dbReference type="Proteomes" id="UP000193218">
    <property type="component" value="Unassembled WGS sequence"/>
</dbReference>
<dbReference type="InterPro" id="IPR046341">
    <property type="entry name" value="SET_dom_sf"/>
</dbReference>
<sequence length="476" mass="53324">MTLDPSPPSDELFLPFVTTVRRDHPSLGIPKLLALLKTQQPEWSVSEKRLRKAVQSLTLDEQGRESMDEPGLVATTGLDPSITSLAASTAPKVKVRMFGGEKGKGLVARERIHKGEVVWQEEPWIVTSSPQLYSALLGKQMCSHCFFLFSRPSPPMSAPCPHCDQAVFCNRLCASKASSSSHPDLLCPGLNPAAQPLWKLIRDTNGRYLETAAKIVAKWRWERELGDKGKAKEIEQRVWNGMARVSMEEREKEKKEWKLFAELKRGEWKHAHSLLLQALNPSEGDKSYKVVQKLLTKASKRSPIPLSEGEIQRWFSMDSFLELLGLAALNSEDSGGLYALHAHLNHACEPNIAALNLSKAFVPPSSSELPCEVPDPSQSGPRGTNKLTLLARRTINPGEELTIPYVNFNMPRGDRRQMLRESYGFWCDCPKCKREEGKEREGDDLATSSKESTREMIDKMKSMQMFQGTGEKVDAR</sequence>
<dbReference type="OrthoDB" id="438641at2759"/>
<gene>
    <name evidence="9" type="ORF">BD324DRAFT_648148</name>
</gene>
<feature type="region of interest" description="Disordered" evidence="7">
    <location>
        <begin position="435"/>
        <end position="455"/>
    </location>
</feature>
<dbReference type="GO" id="GO:0042799">
    <property type="term" value="F:histone H4K20 methyltransferase activity"/>
    <property type="evidence" value="ECO:0007669"/>
    <property type="project" value="TreeGrafter"/>
</dbReference>
<evidence type="ECO:0000256" key="3">
    <source>
        <dbReference type="ARBA" id="ARBA00022691"/>
    </source>
</evidence>
<evidence type="ECO:0000256" key="7">
    <source>
        <dbReference type="SAM" id="MobiDB-lite"/>
    </source>
</evidence>
<organism evidence="9 10">
    <name type="scientific">Kockovaella imperatae</name>
    <dbReference type="NCBI Taxonomy" id="4999"/>
    <lineage>
        <taxon>Eukaryota</taxon>
        <taxon>Fungi</taxon>
        <taxon>Dikarya</taxon>
        <taxon>Basidiomycota</taxon>
        <taxon>Agaricomycotina</taxon>
        <taxon>Tremellomycetes</taxon>
        <taxon>Tremellales</taxon>
        <taxon>Cuniculitremaceae</taxon>
        <taxon>Kockovaella</taxon>
    </lineage>
</organism>
<dbReference type="Pfam" id="PF00856">
    <property type="entry name" value="SET"/>
    <property type="match status" value="1"/>
</dbReference>
<keyword evidence="2" id="KW-0808">Transferase</keyword>
<name>A0A1Y1UTD1_9TREE</name>
<reference evidence="9 10" key="1">
    <citation type="submission" date="2017-03" db="EMBL/GenBank/DDBJ databases">
        <title>Widespread Adenine N6-methylation of Active Genes in Fungi.</title>
        <authorList>
            <consortium name="DOE Joint Genome Institute"/>
            <person name="Mondo S.J."/>
            <person name="Dannebaum R.O."/>
            <person name="Kuo R.C."/>
            <person name="Louie K.B."/>
            <person name="Bewick A.J."/>
            <person name="Labutti K."/>
            <person name="Haridas S."/>
            <person name="Kuo A."/>
            <person name="Salamov A."/>
            <person name="Ahrendt S.R."/>
            <person name="Lau R."/>
            <person name="Bowen B.P."/>
            <person name="Lipzen A."/>
            <person name="Sullivan W."/>
            <person name="Andreopoulos W.B."/>
            <person name="Clum A."/>
            <person name="Lindquist E."/>
            <person name="Daum C."/>
            <person name="Northen T.R."/>
            <person name="Ramamoorthy G."/>
            <person name="Schmitz R.J."/>
            <person name="Gryganskyi A."/>
            <person name="Culley D."/>
            <person name="Magnuson J."/>
            <person name="James T.Y."/>
            <person name="O'Malley M.A."/>
            <person name="Stajich J.E."/>
            <person name="Spatafora J.W."/>
            <person name="Visel A."/>
            <person name="Grigoriev I.V."/>
        </authorList>
    </citation>
    <scope>NUCLEOTIDE SEQUENCE [LARGE SCALE GENOMIC DNA]</scope>
    <source>
        <strain evidence="9 10">NRRL Y-17943</strain>
    </source>
</reference>
<dbReference type="Gene3D" id="2.170.270.10">
    <property type="entry name" value="SET domain"/>
    <property type="match status" value="1"/>
</dbReference>
<keyword evidence="10" id="KW-1185">Reference proteome</keyword>